<evidence type="ECO:0000313" key="11">
    <source>
        <dbReference type="EMBL" id="GAU91613.1"/>
    </source>
</evidence>
<dbReference type="SUPFAM" id="SSF81321">
    <property type="entry name" value="Family A G protein-coupled receptor-like"/>
    <property type="match status" value="1"/>
</dbReference>
<feature type="transmembrane region" description="Helical" evidence="9">
    <location>
        <begin position="73"/>
        <end position="95"/>
    </location>
</feature>
<keyword evidence="4" id="KW-0297">G-protein coupled receptor</keyword>
<name>A0A1D1UYU3_RAMVA</name>
<keyword evidence="2 9" id="KW-0812">Transmembrane</keyword>
<dbReference type="EMBL" id="BDGG01000002">
    <property type="protein sequence ID" value="GAU91613.1"/>
    <property type="molecule type" value="Genomic_DNA"/>
</dbReference>
<evidence type="ECO:0000256" key="8">
    <source>
        <dbReference type="ARBA" id="ARBA00023305"/>
    </source>
</evidence>
<sequence length="206" mass="23831">MAVISYEWHQKLRLLTRTPRAKWHILVRLTAIWTASFLITSPPLFGWDRYQMEVYSLPACSINWESTVWTDRLYVAVVFSLGLVLPLSVILHSYIRIFQIIRQLTLRSNGDERMLQQHIKLIRMIFVMVLTFCITWLPYGAEALIITFGQKEALLSPDIAVTLMLLAKACVCCNPVVYAYMNSEVRKALGNWKADIAVRVRRLCPL</sequence>
<evidence type="ECO:0000256" key="5">
    <source>
        <dbReference type="ARBA" id="ARBA00023136"/>
    </source>
</evidence>
<keyword evidence="3 9" id="KW-1133">Transmembrane helix</keyword>
<gene>
    <name evidence="11" type="primary">RvY_03838</name>
    <name evidence="11" type="synonym">RvY_03838.1</name>
    <name evidence="11" type="ORF">RvY_03838-1</name>
</gene>
<proteinExistence type="predicted"/>
<dbReference type="InterPro" id="IPR000276">
    <property type="entry name" value="GPCR_Rhodpsn"/>
</dbReference>
<keyword evidence="12" id="KW-1185">Reference proteome</keyword>
<dbReference type="InterPro" id="IPR017452">
    <property type="entry name" value="GPCR_Rhodpsn_7TM"/>
</dbReference>
<reference evidence="11 12" key="1">
    <citation type="journal article" date="2016" name="Nat. Commun.">
        <title>Extremotolerant tardigrade genome and improved radiotolerance of human cultured cells by tardigrade-unique protein.</title>
        <authorList>
            <person name="Hashimoto T."/>
            <person name="Horikawa D.D."/>
            <person name="Saito Y."/>
            <person name="Kuwahara H."/>
            <person name="Kozuka-Hata H."/>
            <person name="Shin-I T."/>
            <person name="Minakuchi Y."/>
            <person name="Ohishi K."/>
            <person name="Motoyama A."/>
            <person name="Aizu T."/>
            <person name="Enomoto A."/>
            <person name="Kondo K."/>
            <person name="Tanaka S."/>
            <person name="Hara Y."/>
            <person name="Koshikawa S."/>
            <person name="Sagara H."/>
            <person name="Miura T."/>
            <person name="Yokobori S."/>
            <person name="Miyagawa K."/>
            <person name="Suzuki Y."/>
            <person name="Kubo T."/>
            <person name="Oyama M."/>
            <person name="Kohara Y."/>
            <person name="Fujiyama A."/>
            <person name="Arakawa K."/>
            <person name="Katayama T."/>
            <person name="Toyoda A."/>
            <person name="Kunieda T."/>
        </authorList>
    </citation>
    <scope>NUCLEOTIDE SEQUENCE [LARGE SCALE GENOMIC DNA]</scope>
    <source>
        <strain evidence="11 12">YOKOZUNA-1</strain>
    </source>
</reference>
<feature type="transmembrane region" description="Helical" evidence="9">
    <location>
        <begin position="159"/>
        <end position="181"/>
    </location>
</feature>
<evidence type="ECO:0000313" key="12">
    <source>
        <dbReference type="Proteomes" id="UP000186922"/>
    </source>
</evidence>
<evidence type="ECO:0000259" key="10">
    <source>
        <dbReference type="PROSITE" id="PS50262"/>
    </source>
</evidence>
<dbReference type="Proteomes" id="UP000186922">
    <property type="component" value="Unassembled WGS sequence"/>
</dbReference>
<evidence type="ECO:0000256" key="7">
    <source>
        <dbReference type="ARBA" id="ARBA00023224"/>
    </source>
</evidence>
<dbReference type="PRINTS" id="PR00237">
    <property type="entry name" value="GPCRRHODOPSN"/>
</dbReference>
<evidence type="ECO:0000256" key="4">
    <source>
        <dbReference type="ARBA" id="ARBA00023040"/>
    </source>
</evidence>
<evidence type="ECO:0000256" key="2">
    <source>
        <dbReference type="ARBA" id="ARBA00022692"/>
    </source>
</evidence>
<protein>
    <recommendedName>
        <fullName evidence="10">G-protein coupled receptors family 1 profile domain-containing protein</fullName>
    </recommendedName>
</protein>
<feature type="domain" description="G-protein coupled receptors family 1 profile" evidence="10">
    <location>
        <begin position="1"/>
        <end position="178"/>
    </location>
</feature>
<dbReference type="STRING" id="947166.A0A1D1UYU3"/>
<comment type="subcellular location">
    <subcellularLocation>
        <location evidence="1">Membrane</location>
        <topology evidence="1">Multi-pass membrane protein</topology>
    </subcellularLocation>
</comment>
<evidence type="ECO:0000256" key="1">
    <source>
        <dbReference type="ARBA" id="ARBA00004141"/>
    </source>
</evidence>
<evidence type="ECO:0000256" key="3">
    <source>
        <dbReference type="ARBA" id="ARBA00022989"/>
    </source>
</evidence>
<dbReference type="GO" id="GO:0016020">
    <property type="term" value="C:membrane"/>
    <property type="evidence" value="ECO:0007669"/>
    <property type="project" value="UniProtKB-SubCell"/>
</dbReference>
<keyword evidence="8" id="KW-0844">Vision</keyword>
<keyword evidence="5 9" id="KW-0472">Membrane</keyword>
<dbReference type="PROSITE" id="PS50262">
    <property type="entry name" value="G_PROTEIN_RECEP_F1_2"/>
    <property type="match status" value="1"/>
</dbReference>
<feature type="transmembrane region" description="Helical" evidence="9">
    <location>
        <begin position="25"/>
        <end position="45"/>
    </location>
</feature>
<evidence type="ECO:0000256" key="6">
    <source>
        <dbReference type="ARBA" id="ARBA00023170"/>
    </source>
</evidence>
<organism evidence="11 12">
    <name type="scientific">Ramazzottius varieornatus</name>
    <name type="common">Water bear</name>
    <name type="synonym">Tardigrade</name>
    <dbReference type="NCBI Taxonomy" id="947166"/>
    <lineage>
        <taxon>Eukaryota</taxon>
        <taxon>Metazoa</taxon>
        <taxon>Ecdysozoa</taxon>
        <taxon>Tardigrada</taxon>
        <taxon>Eutardigrada</taxon>
        <taxon>Parachela</taxon>
        <taxon>Hypsibioidea</taxon>
        <taxon>Ramazzottiidae</taxon>
        <taxon>Ramazzottius</taxon>
    </lineage>
</organism>
<keyword evidence="7" id="KW-0807">Transducer</keyword>
<dbReference type="InterPro" id="IPR050125">
    <property type="entry name" value="GPCR_opsins"/>
</dbReference>
<evidence type="ECO:0000256" key="9">
    <source>
        <dbReference type="SAM" id="Phobius"/>
    </source>
</evidence>
<comment type="caution">
    <text evidence="11">The sequence shown here is derived from an EMBL/GenBank/DDBJ whole genome shotgun (WGS) entry which is preliminary data.</text>
</comment>
<keyword evidence="6" id="KW-0675">Receptor</keyword>
<dbReference type="Gene3D" id="1.20.1070.10">
    <property type="entry name" value="Rhodopsin 7-helix transmembrane proteins"/>
    <property type="match status" value="1"/>
</dbReference>
<keyword evidence="8" id="KW-0716">Sensory transduction</keyword>
<dbReference type="GO" id="GO:0004930">
    <property type="term" value="F:G protein-coupled receptor activity"/>
    <property type="evidence" value="ECO:0007669"/>
    <property type="project" value="UniProtKB-KW"/>
</dbReference>
<dbReference type="AlphaFoldDB" id="A0A1D1UYU3"/>
<dbReference type="Pfam" id="PF00001">
    <property type="entry name" value="7tm_1"/>
    <property type="match status" value="1"/>
</dbReference>
<accession>A0A1D1UYU3</accession>
<dbReference type="GO" id="GO:0007601">
    <property type="term" value="P:visual perception"/>
    <property type="evidence" value="ECO:0007669"/>
    <property type="project" value="UniProtKB-KW"/>
</dbReference>
<dbReference type="OrthoDB" id="2101615at2759"/>
<feature type="transmembrane region" description="Helical" evidence="9">
    <location>
        <begin position="121"/>
        <end position="139"/>
    </location>
</feature>
<dbReference type="PANTHER" id="PTHR24240">
    <property type="entry name" value="OPSIN"/>
    <property type="match status" value="1"/>
</dbReference>